<dbReference type="Proteomes" id="UP000278627">
    <property type="component" value="Unassembled WGS sequence"/>
</dbReference>
<reference evidence="3" key="1">
    <citation type="submission" date="2017-02" db="UniProtKB">
        <authorList>
            <consortium name="WormBaseParasite"/>
        </authorList>
    </citation>
    <scope>IDENTIFICATION</scope>
</reference>
<reference evidence="1 2" key="2">
    <citation type="submission" date="2018-11" db="EMBL/GenBank/DDBJ databases">
        <authorList>
            <consortium name="Pathogen Informatics"/>
        </authorList>
    </citation>
    <scope>NUCLEOTIDE SEQUENCE [LARGE SCALE GENOMIC DNA]</scope>
</reference>
<accession>A0A0N4TGK1</accession>
<sequence length="47" mass="5474">MVQHGVQYRSLVHNVHHQAFFIITNVVVLLTKNAASIYRHGLLSFWQ</sequence>
<dbReference type="AlphaFoldDB" id="A0A0N4TGK1"/>
<evidence type="ECO:0000313" key="1">
    <source>
        <dbReference type="EMBL" id="VDN88492.1"/>
    </source>
</evidence>
<name>A0A0N4TGK1_BRUPA</name>
<organism evidence="3">
    <name type="scientific">Brugia pahangi</name>
    <name type="common">Filarial nematode worm</name>
    <dbReference type="NCBI Taxonomy" id="6280"/>
    <lineage>
        <taxon>Eukaryota</taxon>
        <taxon>Metazoa</taxon>
        <taxon>Ecdysozoa</taxon>
        <taxon>Nematoda</taxon>
        <taxon>Chromadorea</taxon>
        <taxon>Rhabditida</taxon>
        <taxon>Spirurina</taxon>
        <taxon>Spiruromorpha</taxon>
        <taxon>Filarioidea</taxon>
        <taxon>Onchocercidae</taxon>
        <taxon>Brugia</taxon>
    </lineage>
</organism>
<keyword evidence="2" id="KW-1185">Reference proteome</keyword>
<gene>
    <name evidence="1" type="ORF">BPAG_LOCUS7306</name>
</gene>
<evidence type="ECO:0000313" key="3">
    <source>
        <dbReference type="WBParaSite" id="BPAG_0000733901-mRNA-1"/>
    </source>
</evidence>
<dbReference type="WBParaSite" id="BPAG_0000733901-mRNA-1">
    <property type="protein sequence ID" value="BPAG_0000733901-mRNA-1"/>
    <property type="gene ID" value="BPAG_0000733901"/>
</dbReference>
<protein>
    <submittedName>
        <fullName evidence="3">DUF4753 domain-containing protein</fullName>
    </submittedName>
</protein>
<evidence type="ECO:0000313" key="2">
    <source>
        <dbReference type="Proteomes" id="UP000278627"/>
    </source>
</evidence>
<dbReference type="EMBL" id="UZAD01008074">
    <property type="protein sequence ID" value="VDN88492.1"/>
    <property type="molecule type" value="Genomic_DNA"/>
</dbReference>
<proteinExistence type="predicted"/>